<protein>
    <recommendedName>
        <fullName evidence="4">DUF2846 domain-containing protein</fullName>
    </recommendedName>
</protein>
<evidence type="ECO:0000313" key="2">
    <source>
        <dbReference type="EMBL" id="RUL69439.1"/>
    </source>
</evidence>
<comment type="caution">
    <text evidence="2">The sequence shown here is derived from an EMBL/GenBank/DDBJ whole genome shotgun (WGS) entry which is preliminary data.</text>
</comment>
<evidence type="ECO:0000256" key="1">
    <source>
        <dbReference type="SAM" id="SignalP"/>
    </source>
</evidence>
<dbReference type="EMBL" id="RYYV01000033">
    <property type="protein sequence ID" value="RUL69439.1"/>
    <property type="molecule type" value="Genomic_DNA"/>
</dbReference>
<proteinExistence type="predicted"/>
<dbReference type="OrthoDB" id="6957369at2"/>
<evidence type="ECO:0000313" key="3">
    <source>
        <dbReference type="Proteomes" id="UP000274358"/>
    </source>
</evidence>
<dbReference type="AlphaFoldDB" id="A0A432LZS6"/>
<evidence type="ECO:0008006" key="4">
    <source>
        <dbReference type="Google" id="ProtNLM"/>
    </source>
</evidence>
<accession>A0A432LZS6</accession>
<gene>
    <name evidence="2" type="ORF">EKH80_22455</name>
</gene>
<organism evidence="2 3">
    <name type="scientific">Dyella choica</name>
    <dbReference type="NCBI Taxonomy" id="1927959"/>
    <lineage>
        <taxon>Bacteria</taxon>
        <taxon>Pseudomonadati</taxon>
        <taxon>Pseudomonadota</taxon>
        <taxon>Gammaproteobacteria</taxon>
        <taxon>Lysobacterales</taxon>
        <taxon>Rhodanobacteraceae</taxon>
        <taxon>Dyella</taxon>
    </lineage>
</organism>
<feature type="signal peptide" evidence="1">
    <location>
        <begin position="1"/>
        <end position="21"/>
    </location>
</feature>
<reference evidence="2 3" key="1">
    <citation type="submission" date="2018-12" db="EMBL/GenBank/DDBJ databases">
        <title>Dyella dinghuensis sp. nov. DHOA06 and Dyella choica sp. nov. 4M-K27, isolated from forest soil.</title>
        <authorList>
            <person name="Qiu L.-H."/>
            <person name="Gao Z.-H."/>
        </authorList>
    </citation>
    <scope>NUCLEOTIDE SEQUENCE [LARGE SCALE GENOMIC DNA]</scope>
    <source>
        <strain evidence="2 3">4M-K27</strain>
    </source>
</reference>
<dbReference type="Proteomes" id="UP000274358">
    <property type="component" value="Unassembled WGS sequence"/>
</dbReference>
<keyword evidence="1" id="KW-0732">Signal</keyword>
<feature type="chain" id="PRO_5019274173" description="DUF2846 domain-containing protein" evidence="1">
    <location>
        <begin position="22"/>
        <end position="175"/>
    </location>
</feature>
<name>A0A432LZS6_9GAMM</name>
<dbReference type="PROSITE" id="PS51257">
    <property type="entry name" value="PROKAR_LIPOPROTEIN"/>
    <property type="match status" value="1"/>
</dbReference>
<keyword evidence="3" id="KW-1185">Reference proteome</keyword>
<dbReference type="RefSeq" id="WP_126687038.1">
    <property type="nucleotide sequence ID" value="NZ_RYYV01000033.1"/>
</dbReference>
<sequence length="175" mass="18956">MKRITSAFAPLLLLAMATGLAGCAQLISYKEPTEGPIARVRLIGNQPELYTTQCDGEDAKPKGFAYYGGKRHDLHMPNPPTETSDTTEYYVVADKHLAVSFGDPSLIPPKGYQVRYSGERCNYTQVVFIPKPGHDYEVRENGGGVCSASVVELMPITSGAVQYVPVAPTSCAKIQ</sequence>